<organism evidence="5 6">
    <name type="scientific">Paenibacillus puldeungensis</name>
    <dbReference type="NCBI Taxonomy" id="696536"/>
    <lineage>
        <taxon>Bacteria</taxon>
        <taxon>Bacillati</taxon>
        <taxon>Bacillota</taxon>
        <taxon>Bacilli</taxon>
        <taxon>Bacillales</taxon>
        <taxon>Paenibacillaceae</taxon>
        <taxon>Paenibacillus</taxon>
    </lineage>
</organism>
<evidence type="ECO:0000256" key="2">
    <source>
        <dbReference type="ARBA" id="ARBA00023125"/>
    </source>
</evidence>
<dbReference type="Proteomes" id="UP001597262">
    <property type="component" value="Unassembled WGS sequence"/>
</dbReference>
<evidence type="ECO:0000256" key="1">
    <source>
        <dbReference type="ARBA" id="ARBA00023015"/>
    </source>
</evidence>
<evidence type="ECO:0000313" key="5">
    <source>
        <dbReference type="EMBL" id="MFD1177054.1"/>
    </source>
</evidence>
<name>A0ABW3RXA1_9BACL</name>
<dbReference type="RefSeq" id="WP_379319500.1">
    <property type="nucleotide sequence ID" value="NZ_JBHTLM010000007.1"/>
</dbReference>
<dbReference type="InterPro" id="IPR000843">
    <property type="entry name" value="HTH_LacI"/>
</dbReference>
<keyword evidence="1" id="KW-0805">Transcription regulation</keyword>
<dbReference type="PANTHER" id="PTHR30146">
    <property type="entry name" value="LACI-RELATED TRANSCRIPTIONAL REPRESSOR"/>
    <property type="match status" value="1"/>
</dbReference>
<comment type="caution">
    <text evidence="5">The sequence shown here is derived from an EMBL/GenBank/DDBJ whole genome shotgun (WGS) entry which is preliminary data.</text>
</comment>
<dbReference type="SMART" id="SM00354">
    <property type="entry name" value="HTH_LACI"/>
    <property type="match status" value="1"/>
</dbReference>
<dbReference type="SUPFAM" id="SSF47413">
    <property type="entry name" value="lambda repressor-like DNA-binding domains"/>
    <property type="match status" value="1"/>
</dbReference>
<dbReference type="PROSITE" id="PS50932">
    <property type="entry name" value="HTH_LACI_2"/>
    <property type="match status" value="1"/>
</dbReference>
<gene>
    <name evidence="5" type="ORF">ACFQ3W_12180</name>
</gene>
<accession>A0ABW3RXA1</accession>
<dbReference type="CDD" id="cd01392">
    <property type="entry name" value="HTH_LacI"/>
    <property type="match status" value="1"/>
</dbReference>
<feature type="domain" description="HTH lacI-type" evidence="4">
    <location>
        <begin position="5"/>
        <end position="59"/>
    </location>
</feature>
<dbReference type="CDD" id="cd06267">
    <property type="entry name" value="PBP1_LacI_sugar_binding-like"/>
    <property type="match status" value="1"/>
</dbReference>
<evidence type="ECO:0000256" key="3">
    <source>
        <dbReference type="ARBA" id="ARBA00023163"/>
    </source>
</evidence>
<dbReference type="GO" id="GO:0003677">
    <property type="term" value="F:DNA binding"/>
    <property type="evidence" value="ECO:0007669"/>
    <property type="project" value="UniProtKB-KW"/>
</dbReference>
<evidence type="ECO:0000259" key="4">
    <source>
        <dbReference type="PROSITE" id="PS50932"/>
    </source>
</evidence>
<dbReference type="Gene3D" id="3.40.50.2300">
    <property type="match status" value="2"/>
</dbReference>
<dbReference type="Gene3D" id="1.10.260.40">
    <property type="entry name" value="lambda repressor-like DNA-binding domains"/>
    <property type="match status" value="1"/>
</dbReference>
<dbReference type="Pfam" id="PF13377">
    <property type="entry name" value="Peripla_BP_3"/>
    <property type="match status" value="1"/>
</dbReference>
<keyword evidence="2 5" id="KW-0238">DNA-binding</keyword>
<dbReference type="Pfam" id="PF00356">
    <property type="entry name" value="LacI"/>
    <property type="match status" value="1"/>
</dbReference>
<sequence>MNHKVSIKDIAKIANVSIATVSNVINGTGRVSAETASKVNKVIRELQFVPSASARSLKDKNSHLIAVVVPFVEKGILQDNPFYWELVRGVENGARFHEVQVILLGIDEHEDFSFVKGRHLDGLIVVGVYEDSAAYAKILSLGVPCVFLDSYLSDPKLYQVDLDDEAGGYLGTKHLIGLGHRAIAVLTGKVEQGGVNDHRHQGYLRALQESGIPSLPELIFEVDSSAQGGYQAAQRISGCRQKISAVFAFSDISAMGLIRGLYDIGLRVPDDISVVGFDDIFYTQHMIPSLTTIRQDIVSKGQTAVNMLLDQINGTESPRRKVTIPVSLVVRQSTIPNKKI</sequence>
<dbReference type="PROSITE" id="PS00356">
    <property type="entry name" value="HTH_LACI_1"/>
    <property type="match status" value="1"/>
</dbReference>
<dbReference type="InterPro" id="IPR046335">
    <property type="entry name" value="LacI/GalR-like_sensor"/>
</dbReference>
<protein>
    <submittedName>
        <fullName evidence="5">LacI family DNA-binding transcriptional regulator</fullName>
    </submittedName>
</protein>
<proteinExistence type="predicted"/>
<keyword evidence="3" id="KW-0804">Transcription</keyword>
<keyword evidence="6" id="KW-1185">Reference proteome</keyword>
<dbReference type="InterPro" id="IPR010982">
    <property type="entry name" value="Lambda_DNA-bd_dom_sf"/>
</dbReference>
<reference evidence="6" key="1">
    <citation type="journal article" date="2019" name="Int. J. Syst. Evol. Microbiol.">
        <title>The Global Catalogue of Microorganisms (GCM) 10K type strain sequencing project: providing services to taxonomists for standard genome sequencing and annotation.</title>
        <authorList>
            <consortium name="The Broad Institute Genomics Platform"/>
            <consortium name="The Broad Institute Genome Sequencing Center for Infectious Disease"/>
            <person name="Wu L."/>
            <person name="Ma J."/>
        </authorList>
    </citation>
    <scope>NUCLEOTIDE SEQUENCE [LARGE SCALE GENOMIC DNA]</scope>
    <source>
        <strain evidence="6">CCUG 59189</strain>
    </source>
</reference>
<evidence type="ECO:0000313" key="6">
    <source>
        <dbReference type="Proteomes" id="UP001597262"/>
    </source>
</evidence>
<dbReference type="SUPFAM" id="SSF53822">
    <property type="entry name" value="Periplasmic binding protein-like I"/>
    <property type="match status" value="1"/>
</dbReference>
<dbReference type="InterPro" id="IPR028082">
    <property type="entry name" value="Peripla_BP_I"/>
</dbReference>
<dbReference type="PANTHER" id="PTHR30146:SF109">
    <property type="entry name" value="HTH-TYPE TRANSCRIPTIONAL REGULATOR GALS"/>
    <property type="match status" value="1"/>
</dbReference>
<dbReference type="EMBL" id="JBHTLM010000007">
    <property type="protein sequence ID" value="MFD1177054.1"/>
    <property type="molecule type" value="Genomic_DNA"/>
</dbReference>